<dbReference type="Proteomes" id="UP000177025">
    <property type="component" value="Unassembled WGS sequence"/>
</dbReference>
<dbReference type="SUPFAM" id="SSF49764">
    <property type="entry name" value="HSP20-like chaperones"/>
    <property type="match status" value="1"/>
</dbReference>
<evidence type="ECO:0000256" key="1">
    <source>
        <dbReference type="PROSITE-ProRule" id="PRU00285"/>
    </source>
</evidence>
<dbReference type="InterPro" id="IPR008978">
    <property type="entry name" value="HSP20-like_chaperone"/>
</dbReference>
<feature type="domain" description="SHSP" evidence="3">
    <location>
        <begin position="26"/>
        <end position="137"/>
    </location>
</feature>
<proteinExistence type="inferred from homology"/>
<dbReference type="EMBL" id="MEUM01000169">
    <property type="protein sequence ID" value="OGC38741.1"/>
    <property type="molecule type" value="Genomic_DNA"/>
</dbReference>
<evidence type="ECO:0000313" key="4">
    <source>
        <dbReference type="EMBL" id="OGC38741.1"/>
    </source>
</evidence>
<dbReference type="PROSITE" id="PS01031">
    <property type="entry name" value="SHSP"/>
    <property type="match status" value="1"/>
</dbReference>
<evidence type="ECO:0000313" key="5">
    <source>
        <dbReference type="Proteomes" id="UP000177025"/>
    </source>
</evidence>
<dbReference type="Gene3D" id="2.60.40.790">
    <property type="match status" value="1"/>
</dbReference>
<organism evidence="4 5">
    <name type="scientific">candidate division WOR-3 bacterium RBG_13_43_14</name>
    <dbReference type="NCBI Taxonomy" id="1802590"/>
    <lineage>
        <taxon>Bacteria</taxon>
        <taxon>Bacteria division WOR-3</taxon>
    </lineage>
</organism>
<dbReference type="CDD" id="cd06464">
    <property type="entry name" value="ACD_sHsps-like"/>
    <property type="match status" value="1"/>
</dbReference>
<gene>
    <name evidence="4" type="ORF">A2Y85_08560</name>
</gene>
<accession>A0A1F4U1J2</accession>
<protein>
    <recommendedName>
        <fullName evidence="3">SHSP domain-containing protein</fullName>
    </recommendedName>
</protein>
<name>A0A1F4U1J2_UNCW3</name>
<evidence type="ECO:0000259" key="3">
    <source>
        <dbReference type="PROSITE" id="PS01031"/>
    </source>
</evidence>
<reference evidence="4 5" key="1">
    <citation type="journal article" date="2016" name="Nat. Commun.">
        <title>Thousands of microbial genomes shed light on interconnected biogeochemical processes in an aquifer system.</title>
        <authorList>
            <person name="Anantharaman K."/>
            <person name="Brown C.T."/>
            <person name="Hug L.A."/>
            <person name="Sharon I."/>
            <person name="Castelle C.J."/>
            <person name="Probst A.J."/>
            <person name="Thomas B.C."/>
            <person name="Singh A."/>
            <person name="Wilkins M.J."/>
            <person name="Karaoz U."/>
            <person name="Brodie E.L."/>
            <person name="Williams K.H."/>
            <person name="Hubbard S.S."/>
            <person name="Banfield J.F."/>
        </authorList>
    </citation>
    <scope>NUCLEOTIDE SEQUENCE [LARGE SCALE GENOMIC DNA]</scope>
</reference>
<comment type="caution">
    <text evidence="4">The sequence shown here is derived from an EMBL/GenBank/DDBJ whole genome shotgun (WGS) entry which is preliminary data.</text>
</comment>
<dbReference type="InterPro" id="IPR002068">
    <property type="entry name" value="A-crystallin/Hsp20_dom"/>
</dbReference>
<dbReference type="Pfam" id="PF00011">
    <property type="entry name" value="HSP20"/>
    <property type="match status" value="1"/>
</dbReference>
<dbReference type="AlphaFoldDB" id="A0A1F4U1J2"/>
<sequence>MKKANAEIMSHKIDEITVRIDQEPERSEIVNWQPLYDLYTTADEVNISIELAGVSVHDMNIFLNKNQLQITGMRRPAPPLKPDCCTFHTIEIPYGHFYQKIDFPLPVQTGKYHIHYTNGMLFIRIPVIKERVITIED</sequence>
<evidence type="ECO:0000256" key="2">
    <source>
        <dbReference type="RuleBase" id="RU003616"/>
    </source>
</evidence>
<comment type="similarity">
    <text evidence="1 2">Belongs to the small heat shock protein (HSP20) family.</text>
</comment>